<sequence length="493" mass="51454">MTPATRTDQVCRLFIDGDWLETAPGGYGTSLDPATGQPLARYAQAGPADVDAAVAAARAALTAPAWALMTAAARARLLWRVADLIDEHADTLAELETRDQGQPLRAARGCVAAAAEHLRYFAGWCTRIEGSTVPVSYPDTLHYTRREPVGVCALIVPWNFPLLIAVWKLAPALACGNAVVLKPAEQTPLTAAYLVELCRQAGVPAGVVNLVTGGPDTGRDLVAHPGVDKVSFTGSTAVGREIGRVCGEQLKRVTLELGGKAPVIIAGDADLDAAAAGCLSGGLVNSGQSCTAYTRLYVQRTRADEFAEKLATMAGKVRVGPGLAPDSQLGPLISAQQLRRVDDLVRTGTAEGAHLVTGGGRITAGPLAAGFFYQPTVFSGVADEMTIARTEIFGPVLCVLPYDDPAELVDRANDSDYGLSAAVWTRDLTTAHRLAGAIRAGAVFVNMPPQPDPAGPWGGVKASGVGREMGAAAIEAYTEIKGVWLHTPAADHP</sequence>
<dbReference type="PROSITE" id="PS00070">
    <property type="entry name" value="ALDEHYDE_DEHYDR_CYS"/>
    <property type="match status" value="1"/>
</dbReference>
<comment type="caution">
    <text evidence="5">The sequence shown here is derived from an EMBL/GenBank/DDBJ whole genome shotgun (WGS) entry which is preliminary data.</text>
</comment>
<dbReference type="InterPro" id="IPR016162">
    <property type="entry name" value="Ald_DH_N"/>
</dbReference>
<dbReference type="InterPro" id="IPR029510">
    <property type="entry name" value="Ald_DH_CS_GLU"/>
</dbReference>
<dbReference type="EMBL" id="JBIRPU010000011">
    <property type="protein sequence ID" value="MFI0794510.1"/>
    <property type="molecule type" value="Genomic_DNA"/>
</dbReference>
<dbReference type="SUPFAM" id="SSF53720">
    <property type="entry name" value="ALDH-like"/>
    <property type="match status" value="1"/>
</dbReference>
<dbReference type="InterPro" id="IPR016163">
    <property type="entry name" value="Ald_DH_C"/>
</dbReference>
<dbReference type="RefSeq" id="WP_396680891.1">
    <property type="nucleotide sequence ID" value="NZ_JBIRPU010000011.1"/>
</dbReference>
<feature type="active site" evidence="2">
    <location>
        <position position="256"/>
    </location>
</feature>
<accession>A0ABW7SLD3</accession>
<dbReference type="Pfam" id="PF00171">
    <property type="entry name" value="Aldedh"/>
    <property type="match status" value="1"/>
</dbReference>
<proteinExistence type="inferred from homology"/>
<dbReference type="Gene3D" id="3.40.605.10">
    <property type="entry name" value="Aldehyde Dehydrogenase, Chain A, domain 1"/>
    <property type="match status" value="1"/>
</dbReference>
<evidence type="ECO:0000259" key="4">
    <source>
        <dbReference type="Pfam" id="PF00171"/>
    </source>
</evidence>
<dbReference type="InterPro" id="IPR016161">
    <property type="entry name" value="Ald_DH/histidinol_DH"/>
</dbReference>
<organism evidence="5 6">
    <name type="scientific">Micromonospora rubida</name>
    <dbReference type="NCBI Taxonomy" id="2697657"/>
    <lineage>
        <taxon>Bacteria</taxon>
        <taxon>Bacillati</taxon>
        <taxon>Actinomycetota</taxon>
        <taxon>Actinomycetes</taxon>
        <taxon>Micromonosporales</taxon>
        <taxon>Micromonosporaceae</taxon>
        <taxon>Micromonospora</taxon>
    </lineage>
</organism>
<evidence type="ECO:0000256" key="2">
    <source>
        <dbReference type="PROSITE-ProRule" id="PRU10007"/>
    </source>
</evidence>
<evidence type="ECO:0000256" key="3">
    <source>
        <dbReference type="RuleBase" id="RU003345"/>
    </source>
</evidence>
<comment type="similarity">
    <text evidence="3">Belongs to the aldehyde dehydrogenase family.</text>
</comment>
<protein>
    <submittedName>
        <fullName evidence="5">Aldehyde dehydrogenase family protein</fullName>
    </submittedName>
</protein>
<keyword evidence="6" id="KW-1185">Reference proteome</keyword>
<gene>
    <name evidence="5" type="ORF">ACH4OY_17765</name>
</gene>
<dbReference type="InterPro" id="IPR016160">
    <property type="entry name" value="Ald_DH_CS_CYS"/>
</dbReference>
<keyword evidence="1 3" id="KW-0560">Oxidoreductase</keyword>
<evidence type="ECO:0000313" key="5">
    <source>
        <dbReference type="EMBL" id="MFI0794510.1"/>
    </source>
</evidence>
<dbReference type="Proteomes" id="UP001611075">
    <property type="component" value="Unassembled WGS sequence"/>
</dbReference>
<evidence type="ECO:0000256" key="1">
    <source>
        <dbReference type="ARBA" id="ARBA00023002"/>
    </source>
</evidence>
<dbReference type="InterPro" id="IPR015590">
    <property type="entry name" value="Aldehyde_DH_dom"/>
</dbReference>
<dbReference type="PROSITE" id="PS00687">
    <property type="entry name" value="ALDEHYDE_DEHYDR_GLU"/>
    <property type="match status" value="1"/>
</dbReference>
<reference evidence="5 6" key="1">
    <citation type="submission" date="2024-10" db="EMBL/GenBank/DDBJ databases">
        <title>The Natural Products Discovery Center: Release of the First 8490 Sequenced Strains for Exploring Actinobacteria Biosynthetic Diversity.</title>
        <authorList>
            <person name="Kalkreuter E."/>
            <person name="Kautsar S.A."/>
            <person name="Yang D."/>
            <person name="Bader C.D."/>
            <person name="Teijaro C.N."/>
            <person name="Fluegel L."/>
            <person name="Davis C.M."/>
            <person name="Simpson J.R."/>
            <person name="Lauterbach L."/>
            <person name="Steele A.D."/>
            <person name="Gui C."/>
            <person name="Meng S."/>
            <person name="Li G."/>
            <person name="Viehrig K."/>
            <person name="Ye F."/>
            <person name="Su P."/>
            <person name="Kiefer A.F."/>
            <person name="Nichols A."/>
            <person name="Cepeda A.J."/>
            <person name="Yan W."/>
            <person name="Fan B."/>
            <person name="Jiang Y."/>
            <person name="Adhikari A."/>
            <person name="Zheng C.-J."/>
            <person name="Schuster L."/>
            <person name="Cowan T.M."/>
            <person name="Smanski M.J."/>
            <person name="Chevrette M.G."/>
            <person name="De Carvalho L.P.S."/>
            <person name="Shen B."/>
        </authorList>
    </citation>
    <scope>NUCLEOTIDE SEQUENCE [LARGE SCALE GENOMIC DNA]</scope>
    <source>
        <strain evidence="5 6">NPDC021253</strain>
    </source>
</reference>
<evidence type="ECO:0000313" key="6">
    <source>
        <dbReference type="Proteomes" id="UP001611075"/>
    </source>
</evidence>
<dbReference type="PANTHER" id="PTHR11699">
    <property type="entry name" value="ALDEHYDE DEHYDROGENASE-RELATED"/>
    <property type="match status" value="1"/>
</dbReference>
<name>A0ABW7SLD3_9ACTN</name>
<dbReference type="Gene3D" id="3.40.309.10">
    <property type="entry name" value="Aldehyde Dehydrogenase, Chain A, domain 2"/>
    <property type="match status" value="1"/>
</dbReference>
<feature type="domain" description="Aldehyde dehydrogenase" evidence="4">
    <location>
        <begin position="29"/>
        <end position="482"/>
    </location>
</feature>